<feature type="compositionally biased region" description="Acidic residues" evidence="1">
    <location>
        <begin position="170"/>
        <end position="185"/>
    </location>
</feature>
<feature type="region of interest" description="Disordered" evidence="1">
    <location>
        <begin position="1"/>
        <end position="216"/>
    </location>
</feature>
<feature type="compositionally biased region" description="Acidic residues" evidence="1">
    <location>
        <begin position="1"/>
        <end position="11"/>
    </location>
</feature>
<feature type="region of interest" description="Disordered" evidence="1">
    <location>
        <begin position="264"/>
        <end position="312"/>
    </location>
</feature>
<protein>
    <submittedName>
        <fullName evidence="2">Uncharacterized protein</fullName>
    </submittedName>
</protein>
<name>A0A6A6UAG2_9PEZI</name>
<keyword evidence="3" id="KW-1185">Reference proteome</keyword>
<evidence type="ECO:0000256" key="1">
    <source>
        <dbReference type="SAM" id="MobiDB-lite"/>
    </source>
</evidence>
<evidence type="ECO:0000313" key="3">
    <source>
        <dbReference type="Proteomes" id="UP000799302"/>
    </source>
</evidence>
<dbReference type="Proteomes" id="UP000799302">
    <property type="component" value="Unassembled WGS sequence"/>
</dbReference>
<gene>
    <name evidence="2" type="ORF">BT63DRAFT_441617</name>
</gene>
<feature type="compositionally biased region" description="Basic and acidic residues" evidence="1">
    <location>
        <begin position="12"/>
        <end position="23"/>
    </location>
</feature>
<sequence length="333" mass="37320">MPESEAFEGEAQEIRQERRELIRGEASIYDAPDETPAPRDRMPSSVMDSPASYRQGGRTRTTARSTTYAYGAEATHPYPDAVNLTGPAQPKRARPATGQLALSRYVTVFEQPSDEEEEEEESEDDQGQAENLDDIDEDEAEGRALGHDEAEDDAGGNNGPSEEEERHSEVDEEDADAMEGLEDEGQQPRRDQRQSRRQDDLEDESQQQSRYFLPRSLSNVTPEQCLHGPIRAFHLIDLVHQVAGSLASPRPSSLHHQLMDAATRRGMAERRSPSAVKDEDEDEEARSRLHTGSTDFLPRSADRPSRPSAQQCPAAISKKVIGHQDWHIARWNR</sequence>
<dbReference type="AlphaFoldDB" id="A0A6A6UAG2"/>
<feature type="compositionally biased region" description="Basic and acidic residues" evidence="1">
    <location>
        <begin position="186"/>
        <end position="199"/>
    </location>
</feature>
<feature type="compositionally biased region" description="Acidic residues" evidence="1">
    <location>
        <begin position="112"/>
        <end position="140"/>
    </location>
</feature>
<evidence type="ECO:0000313" key="2">
    <source>
        <dbReference type="EMBL" id="KAF2668118.1"/>
    </source>
</evidence>
<organism evidence="2 3">
    <name type="scientific">Microthyrium microscopicum</name>
    <dbReference type="NCBI Taxonomy" id="703497"/>
    <lineage>
        <taxon>Eukaryota</taxon>
        <taxon>Fungi</taxon>
        <taxon>Dikarya</taxon>
        <taxon>Ascomycota</taxon>
        <taxon>Pezizomycotina</taxon>
        <taxon>Dothideomycetes</taxon>
        <taxon>Dothideomycetes incertae sedis</taxon>
        <taxon>Microthyriales</taxon>
        <taxon>Microthyriaceae</taxon>
        <taxon>Microthyrium</taxon>
    </lineage>
</organism>
<feature type="compositionally biased region" description="Low complexity" evidence="1">
    <location>
        <begin position="53"/>
        <end position="72"/>
    </location>
</feature>
<reference evidence="2" key="1">
    <citation type="journal article" date="2020" name="Stud. Mycol.">
        <title>101 Dothideomycetes genomes: a test case for predicting lifestyles and emergence of pathogens.</title>
        <authorList>
            <person name="Haridas S."/>
            <person name="Albert R."/>
            <person name="Binder M."/>
            <person name="Bloem J."/>
            <person name="Labutti K."/>
            <person name="Salamov A."/>
            <person name="Andreopoulos B."/>
            <person name="Baker S."/>
            <person name="Barry K."/>
            <person name="Bills G."/>
            <person name="Bluhm B."/>
            <person name="Cannon C."/>
            <person name="Castanera R."/>
            <person name="Culley D."/>
            <person name="Daum C."/>
            <person name="Ezra D."/>
            <person name="Gonzalez J."/>
            <person name="Henrissat B."/>
            <person name="Kuo A."/>
            <person name="Liang C."/>
            <person name="Lipzen A."/>
            <person name="Lutzoni F."/>
            <person name="Magnuson J."/>
            <person name="Mondo S."/>
            <person name="Nolan M."/>
            <person name="Ohm R."/>
            <person name="Pangilinan J."/>
            <person name="Park H.-J."/>
            <person name="Ramirez L."/>
            <person name="Alfaro M."/>
            <person name="Sun H."/>
            <person name="Tritt A."/>
            <person name="Yoshinaga Y."/>
            <person name="Zwiers L.-H."/>
            <person name="Turgeon B."/>
            <person name="Goodwin S."/>
            <person name="Spatafora J."/>
            <person name="Crous P."/>
            <person name="Grigoriev I."/>
        </authorList>
    </citation>
    <scope>NUCLEOTIDE SEQUENCE</scope>
    <source>
        <strain evidence="2">CBS 115976</strain>
    </source>
</reference>
<dbReference type="EMBL" id="MU004237">
    <property type="protein sequence ID" value="KAF2668118.1"/>
    <property type="molecule type" value="Genomic_DNA"/>
</dbReference>
<accession>A0A6A6UAG2</accession>
<proteinExistence type="predicted"/>